<dbReference type="EMBL" id="JARKHS020024522">
    <property type="protein sequence ID" value="KAK8768087.1"/>
    <property type="molecule type" value="Genomic_DNA"/>
</dbReference>
<feature type="signal peptide" evidence="1">
    <location>
        <begin position="1"/>
        <end position="25"/>
    </location>
</feature>
<feature type="chain" id="PRO_5042989428" description="Peptidase S1 domain-containing protein" evidence="1">
    <location>
        <begin position="26"/>
        <end position="107"/>
    </location>
</feature>
<dbReference type="InterPro" id="IPR009003">
    <property type="entry name" value="Peptidase_S1_PA"/>
</dbReference>
<keyword evidence="1" id="KW-0732">Signal</keyword>
<feature type="non-terminal residue" evidence="3">
    <location>
        <position position="107"/>
    </location>
</feature>
<feature type="domain" description="Peptidase S1" evidence="2">
    <location>
        <begin position="19"/>
        <end position="85"/>
    </location>
</feature>
<dbReference type="Proteomes" id="UP001321473">
    <property type="component" value="Unassembled WGS sequence"/>
</dbReference>
<sequence>MFTMFCGNITTANILCLLYLQLSASLEFDEFVAPVCLPESRWGTAGERLFVAGWGATNEKGDGPSSDVLQYTTLEEAPHEMCEPCLADDYNESLLICSYSNSTRPQP</sequence>
<protein>
    <recommendedName>
        <fullName evidence="2">Peptidase S1 domain-containing protein</fullName>
    </recommendedName>
</protein>
<name>A0AAQ4E047_AMBAM</name>
<evidence type="ECO:0000259" key="2">
    <source>
        <dbReference type="Pfam" id="PF00089"/>
    </source>
</evidence>
<proteinExistence type="predicted"/>
<reference evidence="3 4" key="1">
    <citation type="journal article" date="2023" name="Arcadia Sci">
        <title>De novo assembly of a long-read Amblyomma americanum tick genome.</title>
        <authorList>
            <person name="Chou S."/>
            <person name="Poskanzer K.E."/>
            <person name="Rollins M."/>
            <person name="Thuy-Boun P.S."/>
        </authorList>
    </citation>
    <scope>NUCLEOTIDE SEQUENCE [LARGE SCALE GENOMIC DNA]</scope>
    <source>
        <strain evidence="3">F_SG_1</strain>
        <tissue evidence="3">Salivary glands</tissue>
    </source>
</reference>
<dbReference type="AlphaFoldDB" id="A0AAQ4E047"/>
<accession>A0AAQ4E047</accession>
<comment type="caution">
    <text evidence="3">The sequence shown here is derived from an EMBL/GenBank/DDBJ whole genome shotgun (WGS) entry which is preliminary data.</text>
</comment>
<dbReference type="InterPro" id="IPR001254">
    <property type="entry name" value="Trypsin_dom"/>
</dbReference>
<keyword evidence="4" id="KW-1185">Reference proteome</keyword>
<organism evidence="3 4">
    <name type="scientific">Amblyomma americanum</name>
    <name type="common">Lone star tick</name>
    <dbReference type="NCBI Taxonomy" id="6943"/>
    <lineage>
        <taxon>Eukaryota</taxon>
        <taxon>Metazoa</taxon>
        <taxon>Ecdysozoa</taxon>
        <taxon>Arthropoda</taxon>
        <taxon>Chelicerata</taxon>
        <taxon>Arachnida</taxon>
        <taxon>Acari</taxon>
        <taxon>Parasitiformes</taxon>
        <taxon>Ixodida</taxon>
        <taxon>Ixodoidea</taxon>
        <taxon>Ixodidae</taxon>
        <taxon>Amblyomminae</taxon>
        <taxon>Amblyomma</taxon>
    </lineage>
</organism>
<gene>
    <name evidence="3" type="ORF">V5799_005132</name>
</gene>
<dbReference type="Pfam" id="PF00089">
    <property type="entry name" value="Trypsin"/>
    <property type="match status" value="1"/>
</dbReference>
<dbReference type="Gene3D" id="2.40.10.10">
    <property type="entry name" value="Trypsin-like serine proteases"/>
    <property type="match status" value="1"/>
</dbReference>
<evidence type="ECO:0000256" key="1">
    <source>
        <dbReference type="SAM" id="SignalP"/>
    </source>
</evidence>
<dbReference type="InterPro" id="IPR043504">
    <property type="entry name" value="Peptidase_S1_PA_chymotrypsin"/>
</dbReference>
<dbReference type="GO" id="GO:0004252">
    <property type="term" value="F:serine-type endopeptidase activity"/>
    <property type="evidence" value="ECO:0007669"/>
    <property type="project" value="InterPro"/>
</dbReference>
<dbReference type="GO" id="GO:0006508">
    <property type="term" value="P:proteolysis"/>
    <property type="evidence" value="ECO:0007669"/>
    <property type="project" value="InterPro"/>
</dbReference>
<evidence type="ECO:0000313" key="4">
    <source>
        <dbReference type="Proteomes" id="UP001321473"/>
    </source>
</evidence>
<evidence type="ECO:0000313" key="3">
    <source>
        <dbReference type="EMBL" id="KAK8768087.1"/>
    </source>
</evidence>
<dbReference type="SUPFAM" id="SSF50494">
    <property type="entry name" value="Trypsin-like serine proteases"/>
    <property type="match status" value="1"/>
</dbReference>